<reference evidence="4" key="1">
    <citation type="submission" date="2020-06" db="EMBL/GenBank/DDBJ databases">
        <authorList>
            <person name="Li T."/>
            <person name="Hu X."/>
            <person name="Zhang T."/>
            <person name="Song X."/>
            <person name="Zhang H."/>
            <person name="Dai N."/>
            <person name="Sheng W."/>
            <person name="Hou X."/>
            <person name="Wei L."/>
        </authorList>
    </citation>
    <scope>NUCLEOTIDE SEQUENCE</scope>
    <source>
        <strain evidence="4">G02</strain>
        <tissue evidence="4">Leaf</tissue>
    </source>
</reference>
<evidence type="ECO:0000256" key="3">
    <source>
        <dbReference type="PROSITE-ProRule" id="PRU00708"/>
    </source>
</evidence>
<feature type="repeat" description="PPR" evidence="3">
    <location>
        <begin position="394"/>
        <end position="428"/>
    </location>
</feature>
<dbReference type="PANTHER" id="PTHR47447">
    <property type="entry name" value="OS03G0856100 PROTEIN"/>
    <property type="match status" value="1"/>
</dbReference>
<organism evidence="4">
    <name type="scientific">Sesamum radiatum</name>
    <name type="common">Black benniseed</name>
    <dbReference type="NCBI Taxonomy" id="300843"/>
    <lineage>
        <taxon>Eukaryota</taxon>
        <taxon>Viridiplantae</taxon>
        <taxon>Streptophyta</taxon>
        <taxon>Embryophyta</taxon>
        <taxon>Tracheophyta</taxon>
        <taxon>Spermatophyta</taxon>
        <taxon>Magnoliopsida</taxon>
        <taxon>eudicotyledons</taxon>
        <taxon>Gunneridae</taxon>
        <taxon>Pentapetalae</taxon>
        <taxon>asterids</taxon>
        <taxon>lamiids</taxon>
        <taxon>Lamiales</taxon>
        <taxon>Pedaliaceae</taxon>
        <taxon>Sesamum</taxon>
    </lineage>
</organism>
<evidence type="ECO:0000313" key="4">
    <source>
        <dbReference type="EMBL" id="KAL0404503.1"/>
    </source>
</evidence>
<evidence type="ECO:0000256" key="1">
    <source>
        <dbReference type="ARBA" id="ARBA00007626"/>
    </source>
</evidence>
<reference evidence="4" key="2">
    <citation type="journal article" date="2024" name="Plant">
        <title>Genomic evolution and insights into agronomic trait innovations of Sesamum species.</title>
        <authorList>
            <person name="Miao H."/>
            <person name="Wang L."/>
            <person name="Qu L."/>
            <person name="Liu H."/>
            <person name="Sun Y."/>
            <person name="Le M."/>
            <person name="Wang Q."/>
            <person name="Wei S."/>
            <person name="Zheng Y."/>
            <person name="Lin W."/>
            <person name="Duan Y."/>
            <person name="Cao H."/>
            <person name="Xiong S."/>
            <person name="Wang X."/>
            <person name="Wei L."/>
            <person name="Li C."/>
            <person name="Ma Q."/>
            <person name="Ju M."/>
            <person name="Zhao R."/>
            <person name="Li G."/>
            <person name="Mu C."/>
            <person name="Tian Q."/>
            <person name="Mei H."/>
            <person name="Zhang T."/>
            <person name="Gao T."/>
            <person name="Zhang H."/>
        </authorList>
    </citation>
    <scope>NUCLEOTIDE SEQUENCE</scope>
    <source>
        <strain evidence="4">G02</strain>
    </source>
</reference>
<dbReference type="AlphaFoldDB" id="A0AAW2TI07"/>
<evidence type="ECO:0000256" key="2">
    <source>
        <dbReference type="ARBA" id="ARBA00022737"/>
    </source>
</evidence>
<dbReference type="NCBIfam" id="TIGR00756">
    <property type="entry name" value="PPR"/>
    <property type="match status" value="1"/>
</dbReference>
<keyword evidence="2" id="KW-0677">Repeat</keyword>
<proteinExistence type="inferred from homology"/>
<dbReference type="PANTHER" id="PTHR47447:SF17">
    <property type="entry name" value="OS12G0638900 PROTEIN"/>
    <property type="match status" value="1"/>
</dbReference>
<dbReference type="InterPro" id="IPR011990">
    <property type="entry name" value="TPR-like_helical_dom_sf"/>
</dbReference>
<sequence length="449" mass="50641">MGFSAQTAPFRASAFCPPYFRFCHSCRQFYSFSSSSRVSRVRLLFNALSLGCSDVLWFFFTCPSVVCVEFADSFLLLEHRLRGLEDRAAQSANGLLSERTLSSDLLQLNQKSSYSTFQNNESQMLYRPRNNFGSSQWEQPLVYRKVERREEDNREVLYALHPPGHSAENWGRATEECKQDKRLFARRNNESADVKTIIEEDVAEKAKSGIRNIGNHMNGRIPCSLNINTETRWLSAGRPNLQVSLLHSTSLERDERSLEESVQAAVEANAYQQIPELLNASRDSCQTPNPFSFLSTFSESHGVHVVDEILQSFILIQPRSQLGVAYSCLLTYTLESRNPLPLALAIIQRMLRSGGHPVPQTHLLLSKAWVEGRQRSLGVSCILDEMHSLGYSPHCGTCNYLIISLCKVNQFEEAVKVLREMGGGCCIPNLDTYGTLISEVAELRRTGHL</sequence>
<name>A0AAW2TI07_SESRA</name>
<gene>
    <name evidence="4" type="ORF">Sradi_2091100</name>
</gene>
<dbReference type="Gene3D" id="1.25.40.10">
    <property type="entry name" value="Tetratricopeptide repeat domain"/>
    <property type="match status" value="1"/>
</dbReference>
<dbReference type="PROSITE" id="PS51375">
    <property type="entry name" value="PPR"/>
    <property type="match status" value="1"/>
</dbReference>
<dbReference type="Pfam" id="PF13041">
    <property type="entry name" value="PPR_2"/>
    <property type="match status" value="1"/>
</dbReference>
<comment type="caution">
    <text evidence="4">The sequence shown here is derived from an EMBL/GenBank/DDBJ whole genome shotgun (WGS) entry which is preliminary data.</text>
</comment>
<accession>A0AAW2TI07</accession>
<protein>
    <submittedName>
        <fullName evidence="4">Pentatricopeptide repeat-containing protein</fullName>
    </submittedName>
</protein>
<dbReference type="EMBL" id="JACGWJ010000008">
    <property type="protein sequence ID" value="KAL0404503.1"/>
    <property type="molecule type" value="Genomic_DNA"/>
</dbReference>
<comment type="similarity">
    <text evidence="1">Belongs to the PPR family. P subfamily.</text>
</comment>
<dbReference type="InterPro" id="IPR002885">
    <property type="entry name" value="PPR_rpt"/>
</dbReference>